<dbReference type="AlphaFoldDB" id="A0AAP0AZ41"/>
<dbReference type="PANTHER" id="PTHR13501:SF8">
    <property type="entry name" value="LARGE RIBOSOMAL SUBUNIT PROTEIN UL22M"/>
    <property type="match status" value="1"/>
</dbReference>
<comment type="caution">
    <text evidence="7">The sequence shown here is derived from an EMBL/GenBank/DDBJ whole genome shotgun (WGS) entry which is preliminary data.</text>
</comment>
<feature type="transmembrane region" description="Helical" evidence="6">
    <location>
        <begin position="272"/>
        <end position="297"/>
    </location>
</feature>
<keyword evidence="8" id="KW-1185">Reference proteome</keyword>
<dbReference type="PANTHER" id="PTHR13501">
    <property type="entry name" value="CHLOROPLAST 50S RIBOSOMAL PROTEIN L22-RELATED"/>
    <property type="match status" value="1"/>
</dbReference>
<sequence length="360" mass="38415">MSFGGAQHGDLLPTTPAHDCGFLSHQEGPEGPPSTHARCPCQGDLQHCLPSYLSPYSDSSVVNSQEAAGIQNRQRRPRQGPEEAHVVAQWKGDSVQGKQATQALLLPVLSFAPLCLQGDLAAILTRSAAQKNPSAGAEKLSSSTSCFVWNPHLLLAFIILSPKKVNLVAKLVRGMRVEDALLQLQVLVKRAAKTVYEVIHSARANASHNHGLDPDKLIVGKHASTVSSAFSPRRSRFPYRNPCSVRNHVHPSLFSSIWNVVAVVINKRLGVCFYALSSTVITALSVQVAAHALAALWTPSSAVSQMLNLAAFASLLFVTVSGEIILVLQPIVDSLIVIVADDKCLCSCGERADVGSGCSV</sequence>
<proteinExistence type="inferred from homology"/>
<comment type="similarity">
    <text evidence="1 4">Belongs to the universal ribosomal protein uL22 family.</text>
</comment>
<dbReference type="EMBL" id="JBBWWQ010000018">
    <property type="protein sequence ID" value="KAK8921094.1"/>
    <property type="molecule type" value="Genomic_DNA"/>
</dbReference>
<evidence type="ECO:0000256" key="5">
    <source>
        <dbReference type="SAM" id="MobiDB-lite"/>
    </source>
</evidence>
<evidence type="ECO:0000313" key="8">
    <source>
        <dbReference type="Proteomes" id="UP001418222"/>
    </source>
</evidence>
<keyword evidence="2 4" id="KW-0689">Ribosomal protein</keyword>
<dbReference type="Pfam" id="PF00237">
    <property type="entry name" value="Ribosomal_L22"/>
    <property type="match status" value="1"/>
</dbReference>
<accession>A0AAP0AZ41</accession>
<gene>
    <name evidence="7" type="ORF">KSP39_PZI020424</name>
</gene>
<organism evidence="7 8">
    <name type="scientific">Platanthera zijinensis</name>
    <dbReference type="NCBI Taxonomy" id="2320716"/>
    <lineage>
        <taxon>Eukaryota</taxon>
        <taxon>Viridiplantae</taxon>
        <taxon>Streptophyta</taxon>
        <taxon>Embryophyta</taxon>
        <taxon>Tracheophyta</taxon>
        <taxon>Spermatophyta</taxon>
        <taxon>Magnoliopsida</taxon>
        <taxon>Liliopsida</taxon>
        <taxon>Asparagales</taxon>
        <taxon>Orchidaceae</taxon>
        <taxon>Orchidoideae</taxon>
        <taxon>Orchideae</taxon>
        <taxon>Orchidinae</taxon>
        <taxon>Platanthera</taxon>
    </lineage>
</organism>
<evidence type="ECO:0000256" key="3">
    <source>
        <dbReference type="ARBA" id="ARBA00023274"/>
    </source>
</evidence>
<feature type="transmembrane region" description="Helical" evidence="6">
    <location>
        <begin position="309"/>
        <end position="328"/>
    </location>
</feature>
<keyword evidence="3 4" id="KW-0687">Ribonucleoprotein</keyword>
<evidence type="ECO:0000256" key="1">
    <source>
        <dbReference type="ARBA" id="ARBA00009451"/>
    </source>
</evidence>
<evidence type="ECO:0000256" key="4">
    <source>
        <dbReference type="RuleBase" id="RU004005"/>
    </source>
</evidence>
<dbReference type="SUPFAM" id="SSF54843">
    <property type="entry name" value="Ribosomal protein L22"/>
    <property type="match status" value="1"/>
</dbReference>
<protein>
    <submittedName>
        <fullName evidence="7">Uncharacterized protein</fullName>
    </submittedName>
</protein>
<dbReference type="GO" id="GO:0003735">
    <property type="term" value="F:structural constituent of ribosome"/>
    <property type="evidence" value="ECO:0007669"/>
    <property type="project" value="InterPro"/>
</dbReference>
<dbReference type="Gene3D" id="3.90.470.10">
    <property type="entry name" value="Ribosomal protein L22/L17"/>
    <property type="match status" value="1"/>
</dbReference>
<dbReference type="InterPro" id="IPR036394">
    <property type="entry name" value="Ribosomal_uL22_sf"/>
</dbReference>
<keyword evidence="6" id="KW-0472">Membrane</keyword>
<dbReference type="Proteomes" id="UP001418222">
    <property type="component" value="Unassembled WGS sequence"/>
</dbReference>
<feature type="region of interest" description="Disordered" evidence="5">
    <location>
        <begin position="63"/>
        <end position="85"/>
    </location>
</feature>
<evidence type="ECO:0000313" key="7">
    <source>
        <dbReference type="EMBL" id="KAK8921094.1"/>
    </source>
</evidence>
<reference evidence="7 8" key="1">
    <citation type="journal article" date="2022" name="Nat. Plants">
        <title>Genomes of leafy and leafless Platanthera orchids illuminate the evolution of mycoheterotrophy.</title>
        <authorList>
            <person name="Li M.H."/>
            <person name="Liu K.W."/>
            <person name="Li Z."/>
            <person name="Lu H.C."/>
            <person name="Ye Q.L."/>
            <person name="Zhang D."/>
            <person name="Wang J.Y."/>
            <person name="Li Y.F."/>
            <person name="Zhong Z.M."/>
            <person name="Liu X."/>
            <person name="Yu X."/>
            <person name="Liu D.K."/>
            <person name="Tu X.D."/>
            <person name="Liu B."/>
            <person name="Hao Y."/>
            <person name="Liao X.Y."/>
            <person name="Jiang Y.T."/>
            <person name="Sun W.H."/>
            <person name="Chen J."/>
            <person name="Chen Y.Q."/>
            <person name="Ai Y."/>
            <person name="Zhai J.W."/>
            <person name="Wu S.S."/>
            <person name="Zhou Z."/>
            <person name="Hsiao Y.Y."/>
            <person name="Wu W.L."/>
            <person name="Chen Y.Y."/>
            <person name="Lin Y.F."/>
            <person name="Hsu J.L."/>
            <person name="Li C.Y."/>
            <person name="Wang Z.W."/>
            <person name="Zhao X."/>
            <person name="Zhong W.Y."/>
            <person name="Ma X.K."/>
            <person name="Ma L."/>
            <person name="Huang J."/>
            <person name="Chen G.Z."/>
            <person name="Huang M.Z."/>
            <person name="Huang L."/>
            <person name="Peng D.H."/>
            <person name="Luo Y.B."/>
            <person name="Zou S.Q."/>
            <person name="Chen S.P."/>
            <person name="Lan S."/>
            <person name="Tsai W.C."/>
            <person name="Van de Peer Y."/>
            <person name="Liu Z.J."/>
        </authorList>
    </citation>
    <scope>NUCLEOTIDE SEQUENCE [LARGE SCALE GENOMIC DNA]</scope>
    <source>
        <strain evidence="7">Lor287</strain>
    </source>
</reference>
<dbReference type="GO" id="GO:0006412">
    <property type="term" value="P:translation"/>
    <property type="evidence" value="ECO:0007669"/>
    <property type="project" value="InterPro"/>
</dbReference>
<dbReference type="InterPro" id="IPR047867">
    <property type="entry name" value="Ribosomal_uL22_bac/org-type"/>
</dbReference>
<feature type="region of interest" description="Disordered" evidence="5">
    <location>
        <begin position="17"/>
        <end position="37"/>
    </location>
</feature>
<evidence type="ECO:0000256" key="2">
    <source>
        <dbReference type="ARBA" id="ARBA00022980"/>
    </source>
</evidence>
<keyword evidence="6" id="KW-1133">Transmembrane helix</keyword>
<dbReference type="GO" id="GO:0005762">
    <property type="term" value="C:mitochondrial large ribosomal subunit"/>
    <property type="evidence" value="ECO:0007669"/>
    <property type="project" value="TreeGrafter"/>
</dbReference>
<dbReference type="InterPro" id="IPR001063">
    <property type="entry name" value="Ribosomal_uL22"/>
</dbReference>
<name>A0AAP0AZ41_9ASPA</name>
<evidence type="ECO:0000256" key="6">
    <source>
        <dbReference type="SAM" id="Phobius"/>
    </source>
</evidence>
<keyword evidence="6" id="KW-0812">Transmembrane</keyword>
<dbReference type="CDD" id="cd00336">
    <property type="entry name" value="Ribosomal_L22"/>
    <property type="match status" value="1"/>
</dbReference>